<organism evidence="2">
    <name type="scientific">Rhizophora mucronata</name>
    <name type="common">Asiatic mangrove</name>
    <dbReference type="NCBI Taxonomy" id="61149"/>
    <lineage>
        <taxon>Eukaryota</taxon>
        <taxon>Viridiplantae</taxon>
        <taxon>Streptophyta</taxon>
        <taxon>Embryophyta</taxon>
        <taxon>Tracheophyta</taxon>
        <taxon>Spermatophyta</taxon>
        <taxon>Magnoliopsida</taxon>
        <taxon>eudicotyledons</taxon>
        <taxon>Gunneridae</taxon>
        <taxon>Pentapetalae</taxon>
        <taxon>rosids</taxon>
        <taxon>fabids</taxon>
        <taxon>Malpighiales</taxon>
        <taxon>Rhizophoraceae</taxon>
        <taxon>Rhizophora</taxon>
    </lineage>
</organism>
<keyword evidence="1" id="KW-1133">Transmembrane helix</keyword>
<proteinExistence type="predicted"/>
<dbReference type="EMBL" id="GGEC01060105">
    <property type="protein sequence ID" value="MBX40589.1"/>
    <property type="molecule type" value="Transcribed_RNA"/>
</dbReference>
<dbReference type="AlphaFoldDB" id="A0A2P2NDQ5"/>
<keyword evidence="1" id="KW-0812">Transmembrane</keyword>
<name>A0A2P2NDQ5_RHIMU</name>
<sequence>MLVHTLKERETIVVGFGKSGLKKLARKIMENIVFVLLLFAFHKFMSFFYFWLNWSWERETEIPEYELHSDCT</sequence>
<reference evidence="2" key="1">
    <citation type="submission" date="2018-02" db="EMBL/GenBank/DDBJ databases">
        <title>Rhizophora mucronata_Transcriptome.</title>
        <authorList>
            <person name="Meera S.P."/>
            <person name="Sreeshan A."/>
            <person name="Augustine A."/>
        </authorList>
    </citation>
    <scope>NUCLEOTIDE SEQUENCE</scope>
    <source>
        <tissue evidence="2">Leaf</tissue>
    </source>
</reference>
<feature type="transmembrane region" description="Helical" evidence="1">
    <location>
        <begin position="32"/>
        <end position="52"/>
    </location>
</feature>
<evidence type="ECO:0000313" key="2">
    <source>
        <dbReference type="EMBL" id="MBX40589.1"/>
    </source>
</evidence>
<protein>
    <submittedName>
        <fullName evidence="2">Uncharacterized protein</fullName>
    </submittedName>
</protein>
<evidence type="ECO:0000256" key="1">
    <source>
        <dbReference type="SAM" id="Phobius"/>
    </source>
</evidence>
<accession>A0A2P2NDQ5</accession>
<keyword evidence="1" id="KW-0472">Membrane</keyword>